<evidence type="ECO:0000313" key="2">
    <source>
        <dbReference type="Proteomes" id="UP000276133"/>
    </source>
</evidence>
<keyword evidence="2" id="KW-1185">Reference proteome</keyword>
<gene>
    <name evidence="1" type="ORF">BpHYR1_019921</name>
</gene>
<comment type="caution">
    <text evidence="1">The sequence shown here is derived from an EMBL/GenBank/DDBJ whole genome shotgun (WGS) entry which is preliminary data.</text>
</comment>
<dbReference type="EMBL" id="REGN01000629">
    <property type="protein sequence ID" value="RNA40580.1"/>
    <property type="molecule type" value="Genomic_DNA"/>
</dbReference>
<sequence>MILFLVLSKKPKLLSLTERIALKPLIEYRMLELLETMAGISTRIFCRFLAKTPTSILGSVECPNYDHNLDTLMSILKESIKDLNQLNFNHELQVAKIEHF</sequence>
<name>A0A3M7SYD5_BRAPC</name>
<proteinExistence type="predicted"/>
<dbReference type="AlphaFoldDB" id="A0A3M7SYD5"/>
<reference evidence="1 2" key="1">
    <citation type="journal article" date="2018" name="Sci. Rep.">
        <title>Genomic signatures of local adaptation to the degree of environmental predictability in rotifers.</title>
        <authorList>
            <person name="Franch-Gras L."/>
            <person name="Hahn C."/>
            <person name="Garcia-Roger E.M."/>
            <person name="Carmona M.J."/>
            <person name="Serra M."/>
            <person name="Gomez A."/>
        </authorList>
    </citation>
    <scope>NUCLEOTIDE SEQUENCE [LARGE SCALE GENOMIC DNA]</scope>
    <source>
        <strain evidence="1">HYR1</strain>
    </source>
</reference>
<accession>A0A3M7SYD5</accession>
<evidence type="ECO:0000313" key="1">
    <source>
        <dbReference type="EMBL" id="RNA40580.1"/>
    </source>
</evidence>
<organism evidence="1 2">
    <name type="scientific">Brachionus plicatilis</name>
    <name type="common">Marine rotifer</name>
    <name type="synonym">Brachionus muelleri</name>
    <dbReference type="NCBI Taxonomy" id="10195"/>
    <lineage>
        <taxon>Eukaryota</taxon>
        <taxon>Metazoa</taxon>
        <taxon>Spiralia</taxon>
        <taxon>Gnathifera</taxon>
        <taxon>Rotifera</taxon>
        <taxon>Eurotatoria</taxon>
        <taxon>Monogononta</taxon>
        <taxon>Pseudotrocha</taxon>
        <taxon>Ploima</taxon>
        <taxon>Brachionidae</taxon>
        <taxon>Brachionus</taxon>
    </lineage>
</organism>
<dbReference type="Proteomes" id="UP000276133">
    <property type="component" value="Unassembled WGS sequence"/>
</dbReference>
<protein>
    <submittedName>
        <fullName evidence="1">Uncharacterized protein</fullName>
    </submittedName>
</protein>